<dbReference type="OMA" id="CHYSTIN"/>
<feature type="transmembrane region" description="Helical" evidence="1">
    <location>
        <begin position="121"/>
        <end position="138"/>
    </location>
</feature>
<dbReference type="OrthoDB" id="3989403at2759"/>
<dbReference type="EMBL" id="AEOI02000009">
    <property type="protein sequence ID" value="ESW97323.1"/>
    <property type="molecule type" value="Genomic_DNA"/>
</dbReference>
<feature type="transmembrane region" description="Helical" evidence="1">
    <location>
        <begin position="223"/>
        <end position="244"/>
    </location>
</feature>
<gene>
    <name evidence="2" type="ORF">HPODL_01423</name>
</gene>
<dbReference type="Proteomes" id="UP000008673">
    <property type="component" value="Unassembled WGS sequence"/>
</dbReference>
<protein>
    <submittedName>
        <fullName evidence="2">Uncharacterized protein</fullName>
    </submittedName>
</protein>
<keyword evidence="1" id="KW-0472">Membrane</keyword>
<dbReference type="HOGENOM" id="CLU_829225_0_0_1"/>
<feature type="transmembrane region" description="Helical" evidence="1">
    <location>
        <begin position="71"/>
        <end position="93"/>
    </location>
</feature>
<name>W1QAE4_OGAPD</name>
<dbReference type="RefSeq" id="XP_013933408.1">
    <property type="nucleotide sequence ID" value="XM_014077933.1"/>
</dbReference>
<keyword evidence="1" id="KW-0812">Transmembrane</keyword>
<accession>W1QAE4</accession>
<evidence type="ECO:0000313" key="3">
    <source>
        <dbReference type="Proteomes" id="UP000008673"/>
    </source>
</evidence>
<dbReference type="GeneID" id="25770886"/>
<dbReference type="KEGG" id="opa:HPODL_01423"/>
<evidence type="ECO:0000256" key="1">
    <source>
        <dbReference type="SAM" id="Phobius"/>
    </source>
</evidence>
<keyword evidence="1" id="KW-1133">Transmembrane helix</keyword>
<keyword evidence="3" id="KW-1185">Reference proteome</keyword>
<evidence type="ECO:0000313" key="2">
    <source>
        <dbReference type="EMBL" id="ESW97323.1"/>
    </source>
</evidence>
<feature type="transmembrane region" description="Helical" evidence="1">
    <location>
        <begin position="180"/>
        <end position="203"/>
    </location>
</feature>
<sequence>MVISKLESVVAVPTIFTALKFGASPNKGYRNILDFLFTFSMKDVEKLEQTEVIERTISVDREGRRPSTSNVVEYTLAALTCTLPIAVTLYLSWKDKKFMLTELSKQELITRLSLYKSKPPTMIFINFLISLVGVENILGIRSSQFVTFASFYLVAIWSQASMVIVQVVGIVNEMHLEREYFWSMTLLTIVFISIALGSLFSLYRAQLTIMNDSQNGLTLMSSFQAWLTAFGCLFELCHYSTINFNNMVNYYSFLTNSLSEQRTLILLVIIHVCAIIIVGAVLLTNFLCCLVFERETKPWIMDQQSTAMRMMICPLLSISVLHCMQNEWADLFNSR</sequence>
<reference evidence="2 3" key="1">
    <citation type="journal article" date="2013" name="BMC Genomics">
        <title>Genome sequence and analysis of methylotrophic yeast Hansenula polymorpha DL1.</title>
        <authorList>
            <person name="Ravin N.V."/>
            <person name="Eldarov M.A."/>
            <person name="Kadnikov V.V."/>
            <person name="Beletsky A.V."/>
            <person name="Schneider J."/>
            <person name="Mardanova E.S."/>
            <person name="Smekalova E.M."/>
            <person name="Zvereva M.I."/>
            <person name="Dontsova O.A."/>
            <person name="Mardanov A.V."/>
            <person name="Skryabin K.G."/>
        </authorList>
    </citation>
    <scope>NUCLEOTIDE SEQUENCE [LARGE SCALE GENOMIC DNA]</scope>
    <source>
        <strain evidence="3">ATCC 26012 / BCRC 20466 / JCM 22074 / NRRL Y-7560 / DL-1</strain>
    </source>
</reference>
<dbReference type="AlphaFoldDB" id="W1QAE4"/>
<comment type="caution">
    <text evidence="2">The sequence shown here is derived from an EMBL/GenBank/DDBJ whole genome shotgun (WGS) entry which is preliminary data.</text>
</comment>
<feature type="transmembrane region" description="Helical" evidence="1">
    <location>
        <begin position="145"/>
        <end position="168"/>
    </location>
</feature>
<proteinExistence type="predicted"/>
<feature type="transmembrane region" description="Helical" evidence="1">
    <location>
        <begin position="264"/>
        <end position="292"/>
    </location>
</feature>
<organism evidence="2 3">
    <name type="scientific">Ogataea parapolymorpha (strain ATCC 26012 / BCRC 20466 / JCM 22074 / NRRL Y-7560 / DL-1)</name>
    <name type="common">Yeast</name>
    <name type="synonym">Hansenula polymorpha</name>
    <dbReference type="NCBI Taxonomy" id="871575"/>
    <lineage>
        <taxon>Eukaryota</taxon>
        <taxon>Fungi</taxon>
        <taxon>Dikarya</taxon>
        <taxon>Ascomycota</taxon>
        <taxon>Saccharomycotina</taxon>
        <taxon>Pichiomycetes</taxon>
        <taxon>Pichiales</taxon>
        <taxon>Pichiaceae</taxon>
        <taxon>Ogataea</taxon>
    </lineage>
</organism>